<comment type="caution">
    <text evidence="20">The sequence shown here is derived from an EMBL/GenBank/DDBJ whole genome shotgun (WGS) entry which is preliminary data.</text>
</comment>
<evidence type="ECO:0000256" key="8">
    <source>
        <dbReference type="ARBA" id="ARBA00016471"/>
    </source>
</evidence>
<comment type="subcellular location">
    <subcellularLocation>
        <location evidence="3">Mitochondrion</location>
    </subcellularLocation>
</comment>
<keyword evidence="12 17" id="KW-0418">Kinase</keyword>
<organism evidence="20 21">
    <name type="scientific">Aspergillus udagawae</name>
    <dbReference type="NCBI Taxonomy" id="91492"/>
    <lineage>
        <taxon>Eukaryota</taxon>
        <taxon>Fungi</taxon>
        <taxon>Dikarya</taxon>
        <taxon>Ascomycota</taxon>
        <taxon>Pezizomycotina</taxon>
        <taxon>Eurotiomycetes</taxon>
        <taxon>Eurotiomycetidae</taxon>
        <taxon>Eurotiales</taxon>
        <taxon>Aspergillaceae</taxon>
        <taxon>Aspergillus</taxon>
        <taxon>Aspergillus subgen. Fumigati</taxon>
    </lineage>
</organism>
<dbReference type="InterPro" id="IPR015824">
    <property type="entry name" value="Phosphoglycerate_kinase_N"/>
</dbReference>
<evidence type="ECO:0000256" key="5">
    <source>
        <dbReference type="ARBA" id="ARBA00008982"/>
    </source>
</evidence>
<dbReference type="GO" id="GO:0006094">
    <property type="term" value="P:gluconeogenesis"/>
    <property type="evidence" value="ECO:0007669"/>
    <property type="project" value="TreeGrafter"/>
</dbReference>
<dbReference type="Proteomes" id="UP000036893">
    <property type="component" value="Unassembled WGS sequence"/>
</dbReference>
<evidence type="ECO:0000256" key="18">
    <source>
        <dbReference type="RuleBase" id="RU000696"/>
    </source>
</evidence>
<feature type="region of interest" description="Disordered" evidence="19">
    <location>
        <begin position="40"/>
        <end position="59"/>
    </location>
</feature>
<evidence type="ECO:0000256" key="16">
    <source>
        <dbReference type="ARBA" id="ARBA00049965"/>
    </source>
</evidence>
<evidence type="ECO:0000256" key="12">
    <source>
        <dbReference type="ARBA" id="ARBA00022777"/>
    </source>
</evidence>
<dbReference type="FunFam" id="3.40.50.1260:FF:000003">
    <property type="entry name" value="Phosphoglycerate kinase"/>
    <property type="match status" value="1"/>
</dbReference>
<dbReference type="CDD" id="cd00318">
    <property type="entry name" value="Phosphoglycerate_kinase"/>
    <property type="match status" value="1"/>
</dbReference>
<evidence type="ECO:0000313" key="20">
    <source>
        <dbReference type="EMBL" id="GIC92065.1"/>
    </source>
</evidence>
<keyword evidence="9 17" id="KW-0808">Transferase</keyword>
<comment type="function">
    <text evidence="16">Catalyzes one of the two ATP producing reactions in the glycolytic pathway via the reversible conversion of 1,3-diphosphoglycerate to 3-phosphoglycerate. Both L- and D- forms of purine and pyrimidine nucleotides can be used as substrates, but the activity is much lower on pyrimidines. Negatively regulates the biosynthesis of acetyl-CoA from pyruvate in the mitochondrion.</text>
</comment>
<gene>
    <name evidence="20" type="ORF">Aud_008522</name>
</gene>
<dbReference type="PANTHER" id="PTHR11406">
    <property type="entry name" value="PHOSPHOGLYCERATE KINASE"/>
    <property type="match status" value="1"/>
</dbReference>
<dbReference type="EC" id="2.7.2.3" evidence="7 17"/>
<evidence type="ECO:0000256" key="9">
    <source>
        <dbReference type="ARBA" id="ARBA00022679"/>
    </source>
</evidence>
<evidence type="ECO:0000256" key="17">
    <source>
        <dbReference type="RuleBase" id="RU000532"/>
    </source>
</evidence>
<dbReference type="InterPro" id="IPR015911">
    <property type="entry name" value="Phosphoglycerate_kinase_CS"/>
</dbReference>
<evidence type="ECO:0000256" key="1">
    <source>
        <dbReference type="ARBA" id="ARBA00000642"/>
    </source>
</evidence>
<evidence type="ECO:0000256" key="14">
    <source>
        <dbReference type="ARBA" id="ARBA00022842"/>
    </source>
</evidence>
<dbReference type="InterPro" id="IPR036043">
    <property type="entry name" value="Phosphoglycerate_kinase_sf"/>
</dbReference>
<reference evidence="20" key="1">
    <citation type="journal article" date="2015" name="Genome Announc.">
        <title>Draft Genome Sequence of the Pathogenic Filamentous Fungus Aspergillus udagawae Strain IFM 46973T.</title>
        <authorList>
            <person name="Kusuya Y."/>
            <person name="Takahashi-Nakaguchi A."/>
            <person name="Takahashi H."/>
            <person name="Yaguchi T."/>
        </authorList>
    </citation>
    <scope>NUCLEOTIDE SEQUENCE</scope>
    <source>
        <strain evidence="20">IFM 46973</strain>
    </source>
</reference>
<dbReference type="GO" id="GO:0046872">
    <property type="term" value="F:metal ion binding"/>
    <property type="evidence" value="ECO:0007669"/>
    <property type="project" value="UniProtKB-KW"/>
</dbReference>
<comment type="pathway">
    <text evidence="4">Carbohydrate degradation; glycolysis; pyruvate from D-glyceraldehyde 3-phosphate: step 2/5.</text>
</comment>
<evidence type="ECO:0000256" key="6">
    <source>
        <dbReference type="ARBA" id="ARBA00011245"/>
    </source>
</evidence>
<keyword evidence="11" id="KW-0547">Nucleotide-binding</keyword>
<evidence type="ECO:0000256" key="15">
    <source>
        <dbReference type="ARBA" id="ARBA00023152"/>
    </source>
</evidence>
<proteinExistence type="inferred from homology"/>
<evidence type="ECO:0000256" key="7">
    <source>
        <dbReference type="ARBA" id="ARBA00013061"/>
    </source>
</evidence>
<keyword evidence="10" id="KW-0479">Metal-binding</keyword>
<comment type="similarity">
    <text evidence="5 17">Belongs to the phosphoglycerate kinase family.</text>
</comment>
<evidence type="ECO:0000256" key="2">
    <source>
        <dbReference type="ARBA" id="ARBA00001946"/>
    </source>
</evidence>
<reference evidence="20" key="2">
    <citation type="submission" date="2021-01" db="EMBL/GenBank/DDBJ databases">
        <title>Pan-genome distribution and transcriptional activeness of fungal secondary metabolism genes in Aspergillus section Fumigati.</title>
        <authorList>
            <person name="Takahashi H."/>
            <person name="Umemura M."/>
            <person name="Ninomiya A."/>
            <person name="Kusuya Y."/>
            <person name="Urayama S."/>
            <person name="Shimizu M."/>
            <person name="Watanabe A."/>
            <person name="Kamei K."/>
            <person name="Yaguchi T."/>
            <person name="Hagiwara D."/>
        </authorList>
    </citation>
    <scope>NUCLEOTIDE SEQUENCE</scope>
    <source>
        <strain evidence="20">IFM 46973</strain>
    </source>
</reference>
<evidence type="ECO:0000256" key="13">
    <source>
        <dbReference type="ARBA" id="ARBA00022840"/>
    </source>
</evidence>
<dbReference type="HAMAP" id="MF_00145">
    <property type="entry name" value="Phosphoglyc_kinase"/>
    <property type="match status" value="1"/>
</dbReference>
<evidence type="ECO:0000313" key="21">
    <source>
        <dbReference type="Proteomes" id="UP000036893"/>
    </source>
</evidence>
<dbReference type="SUPFAM" id="SSF53748">
    <property type="entry name" value="Phosphoglycerate kinase"/>
    <property type="match status" value="1"/>
</dbReference>
<comment type="cofactor">
    <cofactor evidence="2">
        <name>Mg(2+)</name>
        <dbReference type="ChEBI" id="CHEBI:18420"/>
    </cofactor>
</comment>
<dbReference type="FunFam" id="3.40.50.1260:FF:000019">
    <property type="entry name" value="Phosphoglycerate kinase 1"/>
    <property type="match status" value="1"/>
</dbReference>
<dbReference type="GO" id="GO:0004618">
    <property type="term" value="F:phosphoglycerate kinase activity"/>
    <property type="evidence" value="ECO:0007669"/>
    <property type="project" value="UniProtKB-EC"/>
</dbReference>
<evidence type="ECO:0000256" key="11">
    <source>
        <dbReference type="ARBA" id="ARBA00022741"/>
    </source>
</evidence>
<dbReference type="AlphaFoldDB" id="A0A8E0V3B2"/>
<dbReference type="PROSITE" id="PS00111">
    <property type="entry name" value="PGLYCERATE_KINASE"/>
    <property type="match status" value="1"/>
</dbReference>
<sequence length="520" mass="55778">MRISPLCIRGYREFAGTIFYQARSLPSSILDSDISPASARRSANLSPEAPPQSTLTNNANYPAVEPKLIELGSPESKGILVVLLVLQAPSADPAYNLIETPYTMSLTNKLAITDVDLKDKRVLIRVDFNVPLNEKKEVTNPQRIVGALPTIKYAIDQGAKAVILMSHLGRPDGKKNPKYSLKPVVPELEKLLGKSVIFTEDCVGKEVEETVNKASGGQVILLENLRFHAEEEGSYKDEEGKKVKADKEAVTEFRKGLTALGDIYINDAFGTAHRAHSSMVGVDLPQKASGFLVKKELEYFAKALESPSRPFLAILGGSKVSDKIQLIDNLLPKVNSLIITGGMAFTFKKTLENVKIGNSLFDEAGSKTVGDIIEKAKKNNVKIVLPVDYITADKFAADAKTGYATDEEGIPDGYMGLDVGEKSVKLYKETIAEAKTILWNGPPGVFEMEPFANGTKQTLDAAVDAAKNGAIVIIGGGDTATVAAKYGAEDKLSHVSTGGGASLELLEGKELPGVAALSSK</sequence>
<dbReference type="GO" id="GO:0006096">
    <property type="term" value="P:glycolytic process"/>
    <property type="evidence" value="ECO:0007669"/>
    <property type="project" value="UniProtKB-KW"/>
</dbReference>
<name>A0A8E0V3B2_9EURO</name>
<dbReference type="GO" id="GO:0005739">
    <property type="term" value="C:mitochondrion"/>
    <property type="evidence" value="ECO:0007669"/>
    <property type="project" value="UniProtKB-SubCell"/>
</dbReference>
<dbReference type="PRINTS" id="PR00477">
    <property type="entry name" value="PHGLYCKINASE"/>
</dbReference>
<accession>A0A8E0V3B2</accession>
<dbReference type="Pfam" id="PF00162">
    <property type="entry name" value="PGK"/>
    <property type="match status" value="1"/>
</dbReference>
<evidence type="ECO:0000256" key="4">
    <source>
        <dbReference type="ARBA" id="ARBA00004838"/>
    </source>
</evidence>
<comment type="catalytic activity">
    <reaction evidence="1 17">
        <text>(2R)-3-phosphoglycerate + ATP = (2R)-3-phospho-glyceroyl phosphate + ADP</text>
        <dbReference type="Rhea" id="RHEA:14801"/>
        <dbReference type="ChEBI" id="CHEBI:30616"/>
        <dbReference type="ChEBI" id="CHEBI:57604"/>
        <dbReference type="ChEBI" id="CHEBI:58272"/>
        <dbReference type="ChEBI" id="CHEBI:456216"/>
        <dbReference type="EC" id="2.7.2.3"/>
    </reaction>
</comment>
<evidence type="ECO:0000256" key="19">
    <source>
        <dbReference type="SAM" id="MobiDB-lite"/>
    </source>
</evidence>
<dbReference type="EMBL" id="BBXM02000006">
    <property type="protein sequence ID" value="GIC92065.1"/>
    <property type="molecule type" value="Genomic_DNA"/>
</dbReference>
<dbReference type="GO" id="GO:0005524">
    <property type="term" value="F:ATP binding"/>
    <property type="evidence" value="ECO:0007669"/>
    <property type="project" value="UniProtKB-KW"/>
</dbReference>
<keyword evidence="15" id="KW-0324">Glycolysis</keyword>
<evidence type="ECO:0000256" key="3">
    <source>
        <dbReference type="ARBA" id="ARBA00004173"/>
    </source>
</evidence>
<dbReference type="GeneID" id="66995999"/>
<evidence type="ECO:0000256" key="10">
    <source>
        <dbReference type="ARBA" id="ARBA00022723"/>
    </source>
</evidence>
<dbReference type="GO" id="GO:0043531">
    <property type="term" value="F:ADP binding"/>
    <property type="evidence" value="ECO:0007669"/>
    <property type="project" value="TreeGrafter"/>
</dbReference>
<dbReference type="GO" id="GO:0005829">
    <property type="term" value="C:cytosol"/>
    <property type="evidence" value="ECO:0007669"/>
    <property type="project" value="TreeGrafter"/>
</dbReference>
<keyword evidence="14" id="KW-0460">Magnesium</keyword>
<comment type="subunit">
    <text evidence="6 18">Monomer.</text>
</comment>
<keyword evidence="13" id="KW-0067">ATP-binding</keyword>
<dbReference type="Gene3D" id="3.40.50.1260">
    <property type="entry name" value="Phosphoglycerate kinase, N-terminal domain"/>
    <property type="match status" value="3"/>
</dbReference>
<dbReference type="PANTHER" id="PTHR11406:SF0">
    <property type="entry name" value="PHOSPHOGLYCERATE KINASE"/>
    <property type="match status" value="1"/>
</dbReference>
<protein>
    <recommendedName>
        <fullName evidence="8 17">Phosphoglycerate kinase</fullName>
        <ecNumber evidence="7 17">2.7.2.3</ecNumber>
    </recommendedName>
</protein>
<dbReference type="InterPro" id="IPR001576">
    <property type="entry name" value="Phosphoglycerate_kinase"/>
</dbReference>
<dbReference type="RefSeq" id="XP_043149331.1">
    <property type="nucleotide sequence ID" value="XM_043293396.1"/>
</dbReference>
<feature type="compositionally biased region" description="Polar residues" evidence="19">
    <location>
        <begin position="41"/>
        <end position="59"/>
    </location>
</feature>